<gene>
    <name evidence="2" type="ORF">ACFPFM_16305</name>
</gene>
<accession>A0ABV9XYC9</accession>
<evidence type="ECO:0000313" key="2">
    <source>
        <dbReference type="EMBL" id="MFC5055321.1"/>
    </source>
</evidence>
<dbReference type="InterPro" id="IPR036514">
    <property type="entry name" value="SGNH_hydro_sf"/>
</dbReference>
<evidence type="ECO:0008006" key="4">
    <source>
        <dbReference type="Google" id="ProtNLM"/>
    </source>
</evidence>
<evidence type="ECO:0000313" key="3">
    <source>
        <dbReference type="Proteomes" id="UP001595833"/>
    </source>
</evidence>
<keyword evidence="3" id="KW-1185">Reference proteome</keyword>
<sequence>MFPLRRPVLVAVLVAALGWSATAVAGAAPGTRSPDAAAAQSATAQSATAPSTAALPTAAVAIGDSFISGEGAGSYLPVTDVNGVAQGFPGWSAPNSNAFFCHRSANASLLKADLPGIQARFNLACSGGQPHDVANASGNREKGRAVASQLDQLRAVAGAHDIDLVLVGLGSNNSSFTFGDVATLCANRFIADAWTGWWEFWAGDPPQAPCAVSDLATEEEIAAATTETTAALRQLLTTLAQVDADGRHRVVFQDYTNPLPLDIAAQYHEEEGRDDTRDKFRALGAERYAAGCPVHRASLAPGHVFSSRLGTVVQGSHAALSAEFPAADLVYLNVQRAFDGARLCERDDSPANALATPIRLQDGPSGTFLTSLSGYDKIAVQRIANTCATHFQTCQESWHPNAAGHAVLGRCLTGAAATTTRAVACARSADGNITVG</sequence>
<comment type="caution">
    <text evidence="2">The sequence shown here is derived from an EMBL/GenBank/DDBJ whole genome shotgun (WGS) entry which is preliminary data.</text>
</comment>
<dbReference type="Gene3D" id="3.40.50.1110">
    <property type="entry name" value="SGNH hydrolase"/>
    <property type="match status" value="1"/>
</dbReference>
<feature type="chain" id="PRO_5047421501" description="GDSL-like lipase/acylhydrolase family protein" evidence="1">
    <location>
        <begin position="28"/>
        <end position="436"/>
    </location>
</feature>
<reference evidence="3" key="1">
    <citation type="journal article" date="2019" name="Int. J. Syst. Evol. Microbiol.">
        <title>The Global Catalogue of Microorganisms (GCM) 10K type strain sequencing project: providing services to taxonomists for standard genome sequencing and annotation.</title>
        <authorList>
            <consortium name="The Broad Institute Genomics Platform"/>
            <consortium name="The Broad Institute Genome Sequencing Center for Infectious Disease"/>
            <person name="Wu L."/>
            <person name="Ma J."/>
        </authorList>
    </citation>
    <scope>NUCLEOTIDE SEQUENCE [LARGE SCALE GENOMIC DNA]</scope>
    <source>
        <strain evidence="3">KCTC 12848</strain>
    </source>
</reference>
<feature type="signal peptide" evidence="1">
    <location>
        <begin position="1"/>
        <end position="27"/>
    </location>
</feature>
<name>A0ABV9XYC9_9PSEU</name>
<organism evidence="2 3">
    <name type="scientific">Saccharothrix xinjiangensis</name>
    <dbReference type="NCBI Taxonomy" id="204798"/>
    <lineage>
        <taxon>Bacteria</taxon>
        <taxon>Bacillati</taxon>
        <taxon>Actinomycetota</taxon>
        <taxon>Actinomycetes</taxon>
        <taxon>Pseudonocardiales</taxon>
        <taxon>Pseudonocardiaceae</taxon>
        <taxon>Saccharothrix</taxon>
    </lineage>
</organism>
<evidence type="ECO:0000256" key="1">
    <source>
        <dbReference type="SAM" id="SignalP"/>
    </source>
</evidence>
<dbReference type="SUPFAM" id="SSF52266">
    <property type="entry name" value="SGNH hydrolase"/>
    <property type="match status" value="1"/>
</dbReference>
<dbReference type="EMBL" id="JBHSJB010000012">
    <property type="protein sequence ID" value="MFC5055321.1"/>
    <property type="molecule type" value="Genomic_DNA"/>
</dbReference>
<proteinExistence type="predicted"/>
<dbReference type="RefSeq" id="WP_344040373.1">
    <property type="nucleotide sequence ID" value="NZ_BAAAKE010000022.1"/>
</dbReference>
<dbReference type="Proteomes" id="UP001595833">
    <property type="component" value="Unassembled WGS sequence"/>
</dbReference>
<protein>
    <recommendedName>
        <fullName evidence="4">GDSL-like lipase/acylhydrolase family protein</fullName>
    </recommendedName>
</protein>
<keyword evidence="1" id="KW-0732">Signal</keyword>